<dbReference type="Proteomes" id="UP001259572">
    <property type="component" value="Unassembled WGS sequence"/>
</dbReference>
<dbReference type="RefSeq" id="WP_315726367.1">
    <property type="nucleotide sequence ID" value="NZ_JAVUPU010000005.1"/>
</dbReference>
<comment type="caution">
    <text evidence="2">The sequence shown here is derived from an EMBL/GenBank/DDBJ whole genome shotgun (WGS) entry which is preliminary data.</text>
</comment>
<keyword evidence="1" id="KW-1133">Transmembrane helix</keyword>
<feature type="transmembrane region" description="Helical" evidence="1">
    <location>
        <begin position="12"/>
        <end position="30"/>
    </location>
</feature>
<proteinExistence type="predicted"/>
<name>A0ABU3Q7P8_9SPHN</name>
<evidence type="ECO:0000256" key="1">
    <source>
        <dbReference type="SAM" id="Phobius"/>
    </source>
</evidence>
<protein>
    <submittedName>
        <fullName evidence="2">Uncharacterized protein</fullName>
    </submittedName>
</protein>
<evidence type="ECO:0000313" key="3">
    <source>
        <dbReference type="Proteomes" id="UP001259572"/>
    </source>
</evidence>
<evidence type="ECO:0000313" key="2">
    <source>
        <dbReference type="EMBL" id="MDT9599433.1"/>
    </source>
</evidence>
<sequence>MIKFLKKLDNPFLLAAEGFVAGAILFWAIAPDQGANENAAADSPPSAAAQVVPAIERLSSSSHQMGSD</sequence>
<keyword evidence="3" id="KW-1185">Reference proteome</keyword>
<accession>A0ABU3Q7P8</accession>
<keyword evidence="1" id="KW-0812">Transmembrane</keyword>
<gene>
    <name evidence="2" type="ORF">RQX22_10780</name>
</gene>
<keyword evidence="1" id="KW-0472">Membrane</keyword>
<reference evidence="2 3" key="1">
    <citation type="submission" date="2023-05" db="EMBL/GenBank/DDBJ databases">
        <authorList>
            <person name="Guo Y."/>
        </authorList>
    </citation>
    <scope>NUCLEOTIDE SEQUENCE [LARGE SCALE GENOMIC DNA]</scope>
    <source>
        <strain evidence="2 3">GR2756</strain>
    </source>
</reference>
<dbReference type="EMBL" id="JAVUPU010000005">
    <property type="protein sequence ID" value="MDT9599433.1"/>
    <property type="molecule type" value="Genomic_DNA"/>
</dbReference>
<organism evidence="2 3">
    <name type="scientific">Sphingosinicella rhizophila</name>
    <dbReference type="NCBI Taxonomy" id="3050082"/>
    <lineage>
        <taxon>Bacteria</taxon>
        <taxon>Pseudomonadati</taxon>
        <taxon>Pseudomonadota</taxon>
        <taxon>Alphaproteobacteria</taxon>
        <taxon>Sphingomonadales</taxon>
        <taxon>Sphingosinicellaceae</taxon>
        <taxon>Sphingosinicella</taxon>
    </lineage>
</organism>